<dbReference type="Pfam" id="PF03413">
    <property type="entry name" value="PepSY"/>
    <property type="match status" value="1"/>
</dbReference>
<dbReference type="Gene3D" id="3.10.450.40">
    <property type="match status" value="1"/>
</dbReference>
<organism evidence="2 3">
    <name type="scientific">Zhongshania marina</name>
    <dbReference type="NCBI Taxonomy" id="2304603"/>
    <lineage>
        <taxon>Bacteria</taxon>
        <taxon>Pseudomonadati</taxon>
        <taxon>Pseudomonadota</taxon>
        <taxon>Gammaproteobacteria</taxon>
        <taxon>Cellvibrionales</taxon>
        <taxon>Spongiibacteraceae</taxon>
        <taxon>Zhongshania</taxon>
    </lineage>
</organism>
<dbReference type="InterPro" id="IPR025711">
    <property type="entry name" value="PepSY"/>
</dbReference>
<evidence type="ECO:0000313" key="3">
    <source>
        <dbReference type="Proteomes" id="UP000237222"/>
    </source>
</evidence>
<dbReference type="AlphaFoldDB" id="A0A2S4HE56"/>
<comment type="caution">
    <text evidence="2">The sequence shown here is derived from an EMBL/GenBank/DDBJ whole genome shotgun (WGS) entry which is preliminary data.</text>
</comment>
<reference evidence="2" key="1">
    <citation type="submission" date="2018-01" db="EMBL/GenBank/DDBJ databases">
        <authorList>
            <person name="Yu X.-D."/>
        </authorList>
    </citation>
    <scope>NUCLEOTIDE SEQUENCE</scope>
    <source>
        <strain evidence="2">ZX-21</strain>
    </source>
</reference>
<evidence type="ECO:0000259" key="1">
    <source>
        <dbReference type="Pfam" id="PF03413"/>
    </source>
</evidence>
<gene>
    <name evidence="2" type="ORF">C0068_12880</name>
</gene>
<proteinExistence type="predicted"/>
<sequence>MTTRKENIMKIRKKHAIVSTAFTGLLFSGIVLADKEDIHLLEQTKISLTEAITIAENKQKGRAYEASLDDDSFSPRYEIGVIAADKIYELEVDGVSGEVLGVREDMD</sequence>
<protein>
    <submittedName>
        <fullName evidence="2">Peptidase M4</fullName>
    </submittedName>
</protein>
<evidence type="ECO:0000313" key="2">
    <source>
        <dbReference type="EMBL" id="POP52265.1"/>
    </source>
</evidence>
<dbReference type="Proteomes" id="UP000237222">
    <property type="component" value="Unassembled WGS sequence"/>
</dbReference>
<feature type="domain" description="PepSY" evidence="1">
    <location>
        <begin position="45"/>
        <end position="102"/>
    </location>
</feature>
<name>A0A2S4HE56_9GAMM</name>
<dbReference type="EMBL" id="PQGG01000030">
    <property type="protein sequence ID" value="POP52265.1"/>
    <property type="molecule type" value="Genomic_DNA"/>
</dbReference>
<accession>A0A2S4HE56</accession>